<dbReference type="REBASE" id="268759">
    <property type="entry name" value="S.AaaS1ORF2455P"/>
</dbReference>
<organism evidence="6 7">
    <name type="scientific">Halalkaliarchaeum desulfuricum</name>
    <dbReference type="NCBI Taxonomy" id="2055893"/>
    <lineage>
        <taxon>Archaea</taxon>
        <taxon>Methanobacteriati</taxon>
        <taxon>Methanobacteriota</taxon>
        <taxon>Stenosarchaea group</taxon>
        <taxon>Halobacteria</taxon>
        <taxon>Halobacteriales</taxon>
        <taxon>Haloferacaceae</taxon>
        <taxon>Halalkaliarchaeum</taxon>
    </lineage>
</organism>
<evidence type="ECO:0000259" key="5">
    <source>
        <dbReference type="Pfam" id="PF01420"/>
    </source>
</evidence>
<feature type="region of interest" description="Disordered" evidence="4">
    <location>
        <begin position="236"/>
        <end position="257"/>
    </location>
</feature>
<keyword evidence="7" id="KW-1185">Reference proteome</keyword>
<proteinExistence type="inferred from homology"/>
<dbReference type="Pfam" id="PF01420">
    <property type="entry name" value="Methylase_S"/>
    <property type="match status" value="2"/>
</dbReference>
<dbReference type="RefSeq" id="WP_119819714.1">
    <property type="nucleotide sequence ID" value="NZ_CP025066.1"/>
</dbReference>
<dbReference type="GO" id="GO:0003677">
    <property type="term" value="F:DNA binding"/>
    <property type="evidence" value="ECO:0007669"/>
    <property type="project" value="UniProtKB-KW"/>
</dbReference>
<dbReference type="SUPFAM" id="SSF116734">
    <property type="entry name" value="DNA methylase specificity domain"/>
    <property type="match status" value="2"/>
</dbReference>
<dbReference type="Gene3D" id="3.90.220.20">
    <property type="entry name" value="DNA methylase specificity domains"/>
    <property type="match status" value="2"/>
</dbReference>
<dbReference type="InterPro" id="IPR052021">
    <property type="entry name" value="Type-I_RS_S_subunit"/>
</dbReference>
<name>A0A343TLV3_9EURY</name>
<evidence type="ECO:0000256" key="2">
    <source>
        <dbReference type="ARBA" id="ARBA00022747"/>
    </source>
</evidence>
<dbReference type="GO" id="GO:0009035">
    <property type="term" value="F:type I site-specific deoxyribonuclease activity"/>
    <property type="evidence" value="ECO:0007669"/>
    <property type="project" value="UniProtKB-EC"/>
</dbReference>
<dbReference type="GO" id="GO:0009307">
    <property type="term" value="P:DNA restriction-modification system"/>
    <property type="evidence" value="ECO:0007669"/>
    <property type="project" value="UniProtKB-KW"/>
</dbReference>
<feature type="domain" description="Type I restriction modification DNA specificity" evidence="5">
    <location>
        <begin position="17"/>
        <end position="187"/>
    </location>
</feature>
<comment type="similarity">
    <text evidence="1">Belongs to the type-I restriction system S methylase family.</text>
</comment>
<dbReference type="Proteomes" id="UP000263012">
    <property type="component" value="Chromosome"/>
</dbReference>
<evidence type="ECO:0000256" key="3">
    <source>
        <dbReference type="ARBA" id="ARBA00023125"/>
    </source>
</evidence>
<dbReference type="EC" id="3.1.21.3" evidence="6"/>
<evidence type="ECO:0000313" key="6">
    <source>
        <dbReference type="EMBL" id="AUX10075.1"/>
    </source>
</evidence>
<reference evidence="7" key="1">
    <citation type="submission" date="2017-11" db="EMBL/GenBank/DDBJ databases">
        <title>Phenotypic and genomic properties of facultatively anaerobic sulfur-reducing natronoarchaea from hypersaline soda lakes.</title>
        <authorList>
            <person name="Sorokin D.Y."/>
            <person name="Kublanov I.V."/>
            <person name="Roman P."/>
            <person name="Sinninghe Damste J.S."/>
            <person name="Golyshin P.N."/>
            <person name="Rojo D."/>
            <person name="Ciordia S."/>
            <person name="Mena M.D.C."/>
            <person name="Ferrer M."/>
            <person name="Messina E."/>
            <person name="Smedile F."/>
            <person name="La Spada G."/>
            <person name="La Cono V."/>
            <person name="Yakimov M.M."/>
        </authorList>
    </citation>
    <scope>NUCLEOTIDE SEQUENCE [LARGE SCALE GENOMIC DNA]</scope>
    <source>
        <strain evidence="7">AArc-Sl</strain>
    </source>
</reference>
<evidence type="ECO:0000313" key="7">
    <source>
        <dbReference type="Proteomes" id="UP000263012"/>
    </source>
</evidence>
<dbReference type="EMBL" id="CP025066">
    <property type="protein sequence ID" value="AUX10075.1"/>
    <property type="molecule type" value="Genomic_DNA"/>
</dbReference>
<gene>
    <name evidence="6" type="primary">hsdS</name>
    <name evidence="6" type="ORF">AArcSl_2454</name>
</gene>
<keyword evidence="3" id="KW-0238">DNA-binding</keyword>
<dbReference type="PANTHER" id="PTHR30408:SF12">
    <property type="entry name" value="TYPE I RESTRICTION ENZYME MJAVIII SPECIFICITY SUBUNIT"/>
    <property type="match status" value="1"/>
</dbReference>
<dbReference type="OrthoDB" id="214860at2157"/>
<feature type="domain" description="Type I restriction modification DNA specificity" evidence="5">
    <location>
        <begin position="221"/>
        <end position="391"/>
    </location>
</feature>
<keyword evidence="6" id="KW-0378">Hydrolase</keyword>
<accession>A0A343TLV3</accession>
<dbReference type="GeneID" id="37878810"/>
<evidence type="ECO:0000256" key="1">
    <source>
        <dbReference type="ARBA" id="ARBA00010923"/>
    </source>
</evidence>
<dbReference type="InterPro" id="IPR044946">
    <property type="entry name" value="Restrct_endonuc_typeI_TRD_sf"/>
</dbReference>
<protein>
    <submittedName>
        <fullName evidence="6">Type I restriction enzyme, S subunit</fullName>
        <ecNumber evidence="6">3.1.21.3</ecNumber>
    </submittedName>
</protein>
<dbReference type="AlphaFoldDB" id="A0A343TLV3"/>
<evidence type="ECO:0000256" key="4">
    <source>
        <dbReference type="SAM" id="MobiDB-lite"/>
    </source>
</evidence>
<sequence length="430" mass="48329">MSETKAVKIEGKEYQIPSSWTVKRFGDIFHRRSETTNSVDVENNRYVGLENIEKREPKSVSFINKADERSSNRVFRSGDVLFGKLAPDLEKAAIVKFDGICSSDIIPMYASDASSEEYLSYLLHTEFFLKRAISTMEGTNLPRTRWKDIADLSVPLPTKEEQEAIVSTLNSVSDLIHVEEEIIEELSRAKDGLAQTVFTTGVGNNELIEVQVGPREIHIPKHWELKEVQEVLDSSVNRPIRGGPPGSRVKKEDRSNTGPRIYTQENVIKRDYSFGSEQITEEKFEELKTAEIKPGDILITRAGTVGEADIFPQHAKKGILDSNLIRVRVDSSSCLPEYLSAFISNSGIAQFQIVSMTHGGTRANLNNGIIESIVVPVPPIEEQEQITSVLNICKQLSEVGEDTIRIRKDVRQTLIQRYLTGEERVSTDYE</sequence>
<dbReference type="InterPro" id="IPR000055">
    <property type="entry name" value="Restrct_endonuc_typeI_TRD"/>
</dbReference>
<dbReference type="PANTHER" id="PTHR30408">
    <property type="entry name" value="TYPE-1 RESTRICTION ENZYME ECOKI SPECIFICITY PROTEIN"/>
    <property type="match status" value="1"/>
</dbReference>
<dbReference type="KEGG" id="hdf:AArcSl_2454"/>
<keyword evidence="2" id="KW-0680">Restriction system</keyword>